<dbReference type="InterPro" id="IPR046903">
    <property type="entry name" value="Mab-21-like_nuc_Trfase"/>
</dbReference>
<gene>
    <name evidence="2" type="ORF">MGAL_10B038843</name>
</gene>
<proteinExistence type="predicted"/>
<dbReference type="OrthoDB" id="6074730at2759"/>
<accession>A0A8B6EGS5</accession>
<evidence type="ECO:0000259" key="1">
    <source>
        <dbReference type="Pfam" id="PF03281"/>
    </source>
</evidence>
<feature type="domain" description="Mab-21-like nucleotidyltransferase" evidence="1">
    <location>
        <begin position="27"/>
        <end position="220"/>
    </location>
</feature>
<sequence length="226" mass="26074">MALCYTQQADSDFMYEIDTTDFNTTPTLEDTEHPGFVNLCIDSKEHLPNIFLNSVMENEITKCLRISPSKIKLHLTIAFAILISRMKNNPEYIDHDIFEGFQTRIEIIGPAVRFKCFPQEQMFEPGFTSYMVGEEDELEDTDLPKSLKVREIDVALTFRFNDWPKQASGWLTRQRKWPNESLLKISVDEGFHVVAKSSTNDTTNSEWRLSFARVDCILLKSISNTS</sequence>
<reference evidence="2" key="1">
    <citation type="submission" date="2018-11" db="EMBL/GenBank/DDBJ databases">
        <authorList>
            <person name="Alioto T."/>
            <person name="Alioto T."/>
        </authorList>
    </citation>
    <scope>NUCLEOTIDE SEQUENCE</scope>
</reference>
<dbReference type="Pfam" id="PF03281">
    <property type="entry name" value="Mab-21"/>
    <property type="match status" value="1"/>
</dbReference>
<dbReference type="AlphaFoldDB" id="A0A8B6EGS5"/>
<evidence type="ECO:0000313" key="3">
    <source>
        <dbReference type="Proteomes" id="UP000596742"/>
    </source>
</evidence>
<comment type="caution">
    <text evidence="2">The sequence shown here is derived from an EMBL/GenBank/DDBJ whole genome shotgun (WGS) entry which is preliminary data.</text>
</comment>
<protein>
    <recommendedName>
        <fullName evidence="1">Mab-21-like nucleotidyltransferase domain-containing protein</fullName>
    </recommendedName>
</protein>
<dbReference type="Proteomes" id="UP000596742">
    <property type="component" value="Unassembled WGS sequence"/>
</dbReference>
<evidence type="ECO:0000313" key="2">
    <source>
        <dbReference type="EMBL" id="VDI33722.1"/>
    </source>
</evidence>
<organism evidence="2 3">
    <name type="scientific">Mytilus galloprovincialis</name>
    <name type="common">Mediterranean mussel</name>
    <dbReference type="NCBI Taxonomy" id="29158"/>
    <lineage>
        <taxon>Eukaryota</taxon>
        <taxon>Metazoa</taxon>
        <taxon>Spiralia</taxon>
        <taxon>Lophotrochozoa</taxon>
        <taxon>Mollusca</taxon>
        <taxon>Bivalvia</taxon>
        <taxon>Autobranchia</taxon>
        <taxon>Pteriomorphia</taxon>
        <taxon>Mytilida</taxon>
        <taxon>Mytiloidea</taxon>
        <taxon>Mytilidae</taxon>
        <taxon>Mytilinae</taxon>
        <taxon>Mytilus</taxon>
    </lineage>
</organism>
<keyword evidence="3" id="KW-1185">Reference proteome</keyword>
<name>A0A8B6EGS5_MYTGA</name>
<dbReference type="EMBL" id="UYJE01005067">
    <property type="protein sequence ID" value="VDI33722.1"/>
    <property type="molecule type" value="Genomic_DNA"/>
</dbReference>